<dbReference type="EC" id="6.3.2.5" evidence="3"/>
<keyword evidence="3" id="KW-0460">Magnesium</keyword>
<reference evidence="7 8" key="1">
    <citation type="submission" date="2015-01" db="EMBL/GenBank/DDBJ databases">
        <title>Comparative genomics of the lactic acid bacteria isolated from the honey bee gut.</title>
        <authorList>
            <person name="Ellegaard K.M."/>
            <person name="Tamarit D."/>
            <person name="Javelind E."/>
            <person name="Olofsson T."/>
            <person name="Andersson S.G."/>
            <person name="Vasquez A."/>
        </authorList>
    </citation>
    <scope>NUCLEOTIDE SEQUENCE [LARGE SCALE GENOMIC DNA]</scope>
    <source>
        <strain evidence="7 8">Bin4</strain>
    </source>
</reference>
<evidence type="ECO:0000259" key="6">
    <source>
        <dbReference type="Pfam" id="PF04127"/>
    </source>
</evidence>
<dbReference type="OrthoDB" id="9802554at2"/>
<comment type="caution">
    <text evidence="3">Lacks conserved residue(s) required for the propagation of feature annotation.</text>
</comment>
<dbReference type="UniPathway" id="UPA00241">
    <property type="reaction ID" value="UER00353"/>
</dbReference>
<dbReference type="Pfam" id="PF04127">
    <property type="entry name" value="DFP"/>
    <property type="match status" value="1"/>
</dbReference>
<dbReference type="GO" id="GO:0071513">
    <property type="term" value="C:phosphopantothenoylcysteine decarboxylase complex"/>
    <property type="evidence" value="ECO:0007669"/>
    <property type="project" value="TreeGrafter"/>
</dbReference>
<proteinExistence type="inferred from homology"/>
<comment type="pathway">
    <text evidence="3 4">Cofactor biosynthesis; coenzyme A biosynthesis; CoA from (R)-pantothenate: step 3/5.</text>
</comment>
<comment type="catalytic activity">
    <reaction evidence="3 4">
        <text>N-[(R)-4-phosphopantothenoyl]-L-cysteine + H(+) = (R)-4'-phosphopantetheine + CO2</text>
        <dbReference type="Rhea" id="RHEA:16793"/>
        <dbReference type="ChEBI" id="CHEBI:15378"/>
        <dbReference type="ChEBI" id="CHEBI:16526"/>
        <dbReference type="ChEBI" id="CHEBI:59458"/>
        <dbReference type="ChEBI" id="CHEBI:61723"/>
        <dbReference type="EC" id="4.1.1.36"/>
    </reaction>
</comment>
<dbReference type="SUPFAM" id="SSF52507">
    <property type="entry name" value="Homo-oligomeric flavin-containing Cys decarboxylases, HFCD"/>
    <property type="match status" value="1"/>
</dbReference>
<dbReference type="STRING" id="1218492.JG30_16210"/>
<evidence type="ECO:0000256" key="4">
    <source>
        <dbReference type="RuleBase" id="RU364078"/>
    </source>
</evidence>
<feature type="region of interest" description="Phosphopantothenate--cysteine ligase" evidence="3">
    <location>
        <begin position="191"/>
        <end position="402"/>
    </location>
</feature>
<dbReference type="AlphaFoldDB" id="A0A0F4LQ90"/>
<feature type="binding site" evidence="3">
    <location>
        <position position="289"/>
    </location>
    <ligand>
        <name>CTP</name>
        <dbReference type="ChEBI" id="CHEBI:37563"/>
    </ligand>
</feature>
<dbReference type="GO" id="GO:0004633">
    <property type="term" value="F:phosphopantothenoylcysteine decarboxylase activity"/>
    <property type="evidence" value="ECO:0007669"/>
    <property type="project" value="UniProtKB-UniRule"/>
</dbReference>
<dbReference type="Proteomes" id="UP000033558">
    <property type="component" value="Unassembled WGS sequence"/>
</dbReference>
<dbReference type="NCBIfam" id="TIGR00521">
    <property type="entry name" value="coaBC_dfp"/>
    <property type="match status" value="1"/>
</dbReference>
<comment type="function">
    <text evidence="4">Catalyzes two steps in the biosynthesis of coenzyme A. In the first step cysteine is conjugated to 4'-phosphopantothenate to form 4-phosphopantothenoylcysteine, in the latter compound is decarboxylated to form 4'-phosphopantotheine.</text>
</comment>
<sequence>MLKNKHLTLYVTGSIAAYKALQLTRLLVQHQAQVRVVLTAAAQKFITPLSFQTLSKHSVLTDTFASGNPHTVEHIELADWTELAVIAPASADIIAKLAHGQANDLASLALMATTAPKLIAPAMNSHMWNNPAVQRNVAQLKQDGYAFVDPQEGFLAEGYTGKGRMAEPAQIAALVDAHFIKPSPRLQNQPILVTAGGTRERLDPVRFLANDSSGKMGYALAQVLQQRGAQVTLISAPTKLQPPAQVHLIPVTTTEEMATAVKQQFPHMRALIMAAAVADFRPPQVAAQKIKKQPDQTTWQLPLIKTVDILQMVAHLKQPHQVTIGFAAETSELIEQATAKLRRKHLDLIVANNVAQPGVGFNSDTNQVTFISPHQPPKSTQLLSKTAIAALVIDQLEMLLQS</sequence>
<evidence type="ECO:0000313" key="7">
    <source>
        <dbReference type="EMBL" id="KJY60493.1"/>
    </source>
</evidence>
<comment type="function">
    <text evidence="3">Catalyzes two sequential steps in the biosynthesis of coenzyme A. In the first step cysteine is conjugated to 4'-phosphopantothenate to form 4-phosphopantothenoylcysteine. In the second step the latter compound is decarboxylated to form 4'-phosphopantotheine.</text>
</comment>
<protein>
    <recommendedName>
        <fullName evidence="3">Coenzyme A biosynthesis bifunctional protein CoaBC</fullName>
    </recommendedName>
    <alternativeName>
        <fullName evidence="3">DNA/pantothenate metabolism flavoprotein</fullName>
    </alternativeName>
    <alternativeName>
        <fullName evidence="3">Phosphopantothenoylcysteine synthetase/decarboxylase</fullName>
        <shortName evidence="3">PPCS-PPCDC</shortName>
    </alternativeName>
    <domain>
        <recommendedName>
            <fullName evidence="3">Phosphopantothenoylcysteine decarboxylase</fullName>
            <shortName evidence="3">PPC decarboxylase</shortName>
            <shortName evidence="3">PPC-DC</shortName>
            <ecNumber evidence="3">4.1.1.36</ecNumber>
        </recommendedName>
        <alternativeName>
            <fullName evidence="3">CoaC</fullName>
        </alternativeName>
    </domain>
    <domain>
        <recommendedName>
            <fullName evidence="3">Phosphopantothenate--cysteine ligase</fullName>
            <ecNumber evidence="3">6.3.2.5</ecNumber>
        </recommendedName>
        <alternativeName>
            <fullName evidence="3">CoaB</fullName>
        </alternativeName>
        <alternativeName>
            <fullName evidence="3">Phosphopantothenoylcysteine synthetase</fullName>
            <shortName evidence="3">PPC synthetase</shortName>
            <shortName evidence="3">PPC-S</shortName>
        </alternativeName>
    </domain>
</protein>
<keyword evidence="3" id="KW-0479">Metal-binding</keyword>
<accession>A0A0F4LQ90</accession>
<dbReference type="RefSeq" id="WP_046317872.1">
    <property type="nucleotide sequence ID" value="NZ_JBHSZT010000003.1"/>
</dbReference>
<name>A0A0F4LQ90_9LACO</name>
<dbReference type="InterPro" id="IPR036551">
    <property type="entry name" value="Flavin_trans-like"/>
</dbReference>
<feature type="binding site" evidence="3">
    <location>
        <position position="340"/>
    </location>
    <ligand>
        <name>CTP</name>
        <dbReference type="ChEBI" id="CHEBI:37563"/>
    </ligand>
</feature>
<evidence type="ECO:0000256" key="3">
    <source>
        <dbReference type="HAMAP-Rule" id="MF_02225"/>
    </source>
</evidence>
<feature type="domain" description="Flavoprotein" evidence="5">
    <location>
        <begin position="5"/>
        <end position="175"/>
    </location>
</feature>
<dbReference type="EMBL" id="JXJQ01000011">
    <property type="protein sequence ID" value="KJY60493.1"/>
    <property type="molecule type" value="Genomic_DNA"/>
</dbReference>
<feature type="region of interest" description="Phosphopantothenoylcysteine decarboxylase" evidence="3">
    <location>
        <begin position="1"/>
        <end position="190"/>
    </location>
</feature>
<comment type="catalytic activity">
    <reaction evidence="3 4">
        <text>(R)-4'-phosphopantothenate + L-cysteine + CTP = N-[(R)-4-phosphopantothenoyl]-L-cysteine + CMP + diphosphate + H(+)</text>
        <dbReference type="Rhea" id="RHEA:19397"/>
        <dbReference type="ChEBI" id="CHEBI:10986"/>
        <dbReference type="ChEBI" id="CHEBI:15378"/>
        <dbReference type="ChEBI" id="CHEBI:33019"/>
        <dbReference type="ChEBI" id="CHEBI:35235"/>
        <dbReference type="ChEBI" id="CHEBI:37563"/>
        <dbReference type="ChEBI" id="CHEBI:59458"/>
        <dbReference type="ChEBI" id="CHEBI:60377"/>
        <dbReference type="EC" id="6.3.2.5"/>
    </reaction>
</comment>
<dbReference type="GO" id="GO:0004632">
    <property type="term" value="F:phosphopantothenate--cysteine ligase activity"/>
    <property type="evidence" value="ECO:0007669"/>
    <property type="project" value="UniProtKB-UniRule"/>
</dbReference>
<keyword evidence="3" id="KW-0511">Multifunctional enzyme</keyword>
<dbReference type="GO" id="GO:0015941">
    <property type="term" value="P:pantothenate catabolic process"/>
    <property type="evidence" value="ECO:0007669"/>
    <property type="project" value="InterPro"/>
</dbReference>
<dbReference type="InterPro" id="IPR005252">
    <property type="entry name" value="CoaBC"/>
</dbReference>
<keyword evidence="3 4" id="KW-0288">FMN</keyword>
<dbReference type="GO" id="GO:0010181">
    <property type="term" value="F:FMN binding"/>
    <property type="evidence" value="ECO:0007669"/>
    <property type="project" value="UniProtKB-UniRule"/>
</dbReference>
<evidence type="ECO:0000256" key="2">
    <source>
        <dbReference type="ARBA" id="ARBA00023239"/>
    </source>
</evidence>
<keyword evidence="8" id="KW-1185">Reference proteome</keyword>
<feature type="binding site" evidence="3">
    <location>
        <position position="279"/>
    </location>
    <ligand>
        <name>CTP</name>
        <dbReference type="ChEBI" id="CHEBI:37563"/>
    </ligand>
</feature>
<dbReference type="InterPro" id="IPR035929">
    <property type="entry name" value="CoaB-like_sf"/>
</dbReference>
<dbReference type="GO" id="GO:0046872">
    <property type="term" value="F:metal ion binding"/>
    <property type="evidence" value="ECO:0007669"/>
    <property type="project" value="UniProtKB-KW"/>
</dbReference>
<comment type="caution">
    <text evidence="7">The sequence shown here is derived from an EMBL/GenBank/DDBJ whole genome shotgun (WGS) entry which is preliminary data.</text>
</comment>
<dbReference type="HOGENOM" id="CLU_033319_0_1_9"/>
<comment type="pathway">
    <text evidence="3 4">Cofactor biosynthesis; coenzyme A biosynthesis; CoA from (R)-pantothenate: step 2/5.</text>
</comment>
<dbReference type="SUPFAM" id="SSF102645">
    <property type="entry name" value="CoaB-like"/>
    <property type="match status" value="1"/>
</dbReference>
<keyword evidence="1 3" id="KW-0210">Decarboxylase</keyword>
<dbReference type="HAMAP" id="MF_02225">
    <property type="entry name" value="CoaBC"/>
    <property type="match status" value="1"/>
</dbReference>
<dbReference type="Pfam" id="PF02441">
    <property type="entry name" value="Flavoprotein"/>
    <property type="match status" value="1"/>
</dbReference>
<keyword evidence="3 4" id="KW-0285">Flavoprotein</keyword>
<comment type="cofactor">
    <cofactor evidence="3">
        <name>Mg(2+)</name>
        <dbReference type="ChEBI" id="CHEBI:18420"/>
    </cofactor>
</comment>
<comment type="cofactor">
    <cofactor evidence="3">
        <name>FMN</name>
        <dbReference type="ChEBI" id="CHEBI:58210"/>
    </cofactor>
    <text evidence="3">Binds 1 FMN per subunit.</text>
</comment>
<dbReference type="PANTHER" id="PTHR14359">
    <property type="entry name" value="HOMO-OLIGOMERIC FLAVIN CONTAINING CYS DECARBOXYLASE FAMILY"/>
    <property type="match status" value="1"/>
</dbReference>
<comment type="similarity">
    <text evidence="3 4">In the N-terminal section; belongs to the HFCD (homo-oligomeric flavin containing Cys decarboxylase) superfamily.</text>
</comment>
<organism evidence="7 8">
    <name type="scientific">Bombilactobacillus mellifer</name>
    <dbReference type="NCBI Taxonomy" id="1218492"/>
    <lineage>
        <taxon>Bacteria</taxon>
        <taxon>Bacillati</taxon>
        <taxon>Bacillota</taxon>
        <taxon>Bacilli</taxon>
        <taxon>Lactobacillales</taxon>
        <taxon>Lactobacillaceae</taxon>
        <taxon>Bombilactobacillus</taxon>
    </lineage>
</organism>
<dbReference type="InterPro" id="IPR003382">
    <property type="entry name" value="Flavoprotein"/>
</dbReference>
<feature type="binding site" evidence="3">
    <location>
        <position position="326"/>
    </location>
    <ligand>
        <name>CTP</name>
        <dbReference type="ChEBI" id="CHEBI:37563"/>
    </ligand>
</feature>
<feature type="binding site" evidence="3">
    <location>
        <position position="344"/>
    </location>
    <ligand>
        <name>CTP</name>
        <dbReference type="ChEBI" id="CHEBI:37563"/>
    </ligand>
</feature>
<dbReference type="Gene3D" id="3.40.50.10300">
    <property type="entry name" value="CoaB-like"/>
    <property type="match status" value="1"/>
</dbReference>
<gene>
    <name evidence="3" type="primary">coaBC</name>
    <name evidence="7" type="ORF">JG30_16210</name>
</gene>
<dbReference type="EC" id="4.1.1.36" evidence="3"/>
<evidence type="ECO:0000256" key="1">
    <source>
        <dbReference type="ARBA" id="ARBA00022793"/>
    </source>
</evidence>
<dbReference type="PANTHER" id="PTHR14359:SF6">
    <property type="entry name" value="PHOSPHOPANTOTHENOYLCYSTEINE DECARBOXYLASE"/>
    <property type="match status" value="1"/>
</dbReference>
<evidence type="ECO:0000259" key="5">
    <source>
        <dbReference type="Pfam" id="PF02441"/>
    </source>
</evidence>
<keyword evidence="3 4" id="KW-0436">Ligase</keyword>
<dbReference type="PATRIC" id="fig|1218492.5.peg.1679"/>
<dbReference type="GO" id="GO:0015937">
    <property type="term" value="P:coenzyme A biosynthetic process"/>
    <property type="evidence" value="ECO:0007669"/>
    <property type="project" value="UniProtKB-UniRule"/>
</dbReference>
<dbReference type="InterPro" id="IPR007085">
    <property type="entry name" value="DNA/pantothenate-metab_flavo_C"/>
</dbReference>
<feature type="domain" description="DNA/pantothenate metabolism flavoprotein C-terminal" evidence="6">
    <location>
        <begin position="186"/>
        <end position="397"/>
    </location>
</feature>
<comment type="similarity">
    <text evidence="3 4">In the C-terminal section; belongs to the PPC synthetase family.</text>
</comment>
<keyword evidence="2 3" id="KW-0456">Lyase</keyword>
<evidence type="ECO:0000313" key="8">
    <source>
        <dbReference type="Proteomes" id="UP000033558"/>
    </source>
</evidence>
<dbReference type="Gene3D" id="3.40.50.1950">
    <property type="entry name" value="Flavin prenyltransferase-like"/>
    <property type="match status" value="1"/>
</dbReference>